<protein>
    <submittedName>
        <fullName evidence="4">RNA-binding (RRM/RBD/RNP motif) family protein</fullName>
    </submittedName>
</protein>
<evidence type="ECO:0000313" key="5">
    <source>
        <dbReference type="EnsemblPlants" id="AES68713"/>
    </source>
</evidence>
<dbReference type="InterPro" id="IPR000504">
    <property type="entry name" value="RRM_dom"/>
</dbReference>
<reference evidence="4 6" key="2">
    <citation type="journal article" date="2014" name="BMC Genomics">
        <title>An improved genome release (version Mt4.0) for the model legume Medicago truncatula.</title>
        <authorList>
            <person name="Tang H."/>
            <person name="Krishnakumar V."/>
            <person name="Bidwell S."/>
            <person name="Rosen B."/>
            <person name="Chan A."/>
            <person name="Zhou S."/>
            <person name="Gentzbittel L."/>
            <person name="Childs K.L."/>
            <person name="Yandell M."/>
            <person name="Gundlach H."/>
            <person name="Mayer K.F."/>
            <person name="Schwartz D.C."/>
            <person name="Town C.D."/>
        </authorList>
    </citation>
    <scope>GENOME REANNOTATION</scope>
    <source>
        <strain evidence="5 6">cv. Jemalong A17</strain>
    </source>
</reference>
<feature type="domain" description="RRM" evidence="3">
    <location>
        <begin position="29"/>
        <end position="115"/>
    </location>
</feature>
<dbReference type="OrthoDB" id="439808at2759"/>
<dbReference type="InterPro" id="IPR035979">
    <property type="entry name" value="RBD_domain_sf"/>
</dbReference>
<dbReference type="InterPro" id="IPR012677">
    <property type="entry name" value="Nucleotide-bd_a/b_plait_sf"/>
</dbReference>
<dbReference type="AlphaFoldDB" id="G7IYQ1"/>
<dbReference type="Proteomes" id="UP000002051">
    <property type="component" value="Chromosome 3"/>
</dbReference>
<evidence type="ECO:0000256" key="1">
    <source>
        <dbReference type="ARBA" id="ARBA00022884"/>
    </source>
</evidence>
<dbReference type="STRING" id="3880.G7IYQ1"/>
<dbReference type="eggNOG" id="KOG0118">
    <property type="taxonomic scope" value="Eukaryota"/>
</dbReference>
<dbReference type="EnsemblPlants" id="AES68713">
    <property type="protein sequence ID" value="AES68713"/>
    <property type="gene ID" value="MTR_3g014000"/>
</dbReference>
<dbReference type="HOGENOM" id="CLU_012062_28_4_1"/>
<dbReference type="PANTHER" id="PTHR48027">
    <property type="entry name" value="HETEROGENEOUS NUCLEAR RIBONUCLEOPROTEIN 87F-RELATED"/>
    <property type="match status" value="1"/>
</dbReference>
<reference evidence="5" key="3">
    <citation type="submission" date="2015-04" db="UniProtKB">
        <authorList>
            <consortium name="EnsemblPlants"/>
        </authorList>
    </citation>
    <scope>IDENTIFICATION</scope>
    <source>
        <strain evidence="5">cv. Jemalong A17</strain>
    </source>
</reference>
<reference evidence="4 6" key="1">
    <citation type="journal article" date="2011" name="Nature">
        <title>The Medicago genome provides insight into the evolution of rhizobial symbioses.</title>
        <authorList>
            <person name="Young N.D."/>
            <person name="Debelle F."/>
            <person name="Oldroyd G.E."/>
            <person name="Geurts R."/>
            <person name="Cannon S.B."/>
            <person name="Udvardi M.K."/>
            <person name="Benedito V.A."/>
            <person name="Mayer K.F."/>
            <person name="Gouzy J."/>
            <person name="Schoof H."/>
            <person name="Van de Peer Y."/>
            <person name="Proost S."/>
            <person name="Cook D.R."/>
            <person name="Meyers B.C."/>
            <person name="Spannagl M."/>
            <person name="Cheung F."/>
            <person name="De Mita S."/>
            <person name="Krishnakumar V."/>
            <person name="Gundlach H."/>
            <person name="Zhou S."/>
            <person name="Mudge J."/>
            <person name="Bharti A.K."/>
            <person name="Murray J.D."/>
            <person name="Naoumkina M.A."/>
            <person name="Rosen B."/>
            <person name="Silverstein K.A."/>
            <person name="Tang H."/>
            <person name="Rombauts S."/>
            <person name="Zhao P.X."/>
            <person name="Zhou P."/>
            <person name="Barbe V."/>
            <person name="Bardou P."/>
            <person name="Bechner M."/>
            <person name="Bellec A."/>
            <person name="Berger A."/>
            <person name="Berges H."/>
            <person name="Bidwell S."/>
            <person name="Bisseling T."/>
            <person name="Choisne N."/>
            <person name="Couloux A."/>
            <person name="Denny R."/>
            <person name="Deshpande S."/>
            <person name="Dai X."/>
            <person name="Doyle J.J."/>
            <person name="Dudez A.M."/>
            <person name="Farmer A.D."/>
            <person name="Fouteau S."/>
            <person name="Franken C."/>
            <person name="Gibelin C."/>
            <person name="Gish J."/>
            <person name="Goldstein S."/>
            <person name="Gonzalez A.J."/>
            <person name="Green P.J."/>
            <person name="Hallab A."/>
            <person name="Hartog M."/>
            <person name="Hua A."/>
            <person name="Humphray S.J."/>
            <person name="Jeong D.H."/>
            <person name="Jing Y."/>
            <person name="Jocker A."/>
            <person name="Kenton S.M."/>
            <person name="Kim D.J."/>
            <person name="Klee K."/>
            <person name="Lai H."/>
            <person name="Lang C."/>
            <person name="Lin S."/>
            <person name="Macmil S.L."/>
            <person name="Magdelenat G."/>
            <person name="Matthews L."/>
            <person name="McCorrison J."/>
            <person name="Monaghan E.L."/>
            <person name="Mun J.H."/>
            <person name="Najar F.Z."/>
            <person name="Nicholson C."/>
            <person name="Noirot C."/>
            <person name="O'Bleness M."/>
            <person name="Paule C.R."/>
            <person name="Poulain J."/>
            <person name="Prion F."/>
            <person name="Qin B."/>
            <person name="Qu C."/>
            <person name="Retzel E.F."/>
            <person name="Riddle C."/>
            <person name="Sallet E."/>
            <person name="Samain S."/>
            <person name="Samson N."/>
            <person name="Sanders I."/>
            <person name="Saurat O."/>
            <person name="Scarpelli C."/>
            <person name="Schiex T."/>
            <person name="Segurens B."/>
            <person name="Severin A.J."/>
            <person name="Sherrier D.J."/>
            <person name="Shi R."/>
            <person name="Sims S."/>
            <person name="Singer S.R."/>
            <person name="Sinharoy S."/>
            <person name="Sterck L."/>
            <person name="Viollet A."/>
            <person name="Wang B.B."/>
            <person name="Wang K."/>
            <person name="Wang M."/>
            <person name="Wang X."/>
            <person name="Warfsmann J."/>
            <person name="Weissenbach J."/>
            <person name="White D.D."/>
            <person name="White J.D."/>
            <person name="Wiley G.B."/>
            <person name="Wincker P."/>
            <person name="Xing Y."/>
            <person name="Yang L."/>
            <person name="Yao Z."/>
            <person name="Ying F."/>
            <person name="Zhai J."/>
            <person name="Zhou L."/>
            <person name="Zuber A."/>
            <person name="Denarie J."/>
            <person name="Dixon R.A."/>
            <person name="May G.D."/>
            <person name="Schwartz D.C."/>
            <person name="Rogers J."/>
            <person name="Quetier F."/>
            <person name="Town C.D."/>
            <person name="Roe B.A."/>
        </authorList>
    </citation>
    <scope>NUCLEOTIDE SEQUENCE [LARGE SCALE GENOMIC DNA]</scope>
    <source>
        <strain evidence="4">A17</strain>
        <strain evidence="5 6">cv. Jemalong A17</strain>
    </source>
</reference>
<dbReference type="GO" id="GO:0003723">
    <property type="term" value="F:RNA binding"/>
    <property type="evidence" value="ECO:0007669"/>
    <property type="project" value="UniProtKB-UniRule"/>
</dbReference>
<dbReference type="EMBL" id="CM001219">
    <property type="protein sequence ID" value="AES68713.2"/>
    <property type="molecule type" value="Genomic_DNA"/>
</dbReference>
<evidence type="ECO:0000313" key="6">
    <source>
        <dbReference type="Proteomes" id="UP000002051"/>
    </source>
</evidence>
<dbReference type="KEGG" id="mtr:11434380"/>
<sequence length="138" mass="15092">MALFGKTGKLLKNSAVNHDLSMSVFQATRSMSSANLFLGGISYNTLRKHFSLYGKVLDAKIIRDRETGRPRGFGFVTFATTEEASAALQTMSLAIKSMKNQDLYGRKVRVNYATEKSGPGFSGGGYHSCHLETTVETL</sequence>
<dbReference type="PROSITE" id="PS50102">
    <property type="entry name" value="RRM"/>
    <property type="match status" value="1"/>
</dbReference>
<gene>
    <name evidence="5" type="primary">11434380</name>
    <name evidence="4" type="ordered locus">MTR_3g014000</name>
</gene>
<evidence type="ECO:0000259" key="3">
    <source>
        <dbReference type="PROSITE" id="PS50102"/>
    </source>
</evidence>
<keyword evidence="1 2" id="KW-0694">RNA-binding</keyword>
<keyword evidence="6" id="KW-1185">Reference proteome</keyword>
<organism evidence="4 6">
    <name type="scientific">Medicago truncatula</name>
    <name type="common">Barrel medic</name>
    <name type="synonym">Medicago tribuloides</name>
    <dbReference type="NCBI Taxonomy" id="3880"/>
    <lineage>
        <taxon>Eukaryota</taxon>
        <taxon>Viridiplantae</taxon>
        <taxon>Streptophyta</taxon>
        <taxon>Embryophyta</taxon>
        <taxon>Tracheophyta</taxon>
        <taxon>Spermatophyta</taxon>
        <taxon>Magnoliopsida</taxon>
        <taxon>eudicotyledons</taxon>
        <taxon>Gunneridae</taxon>
        <taxon>Pentapetalae</taxon>
        <taxon>rosids</taxon>
        <taxon>fabids</taxon>
        <taxon>Fabales</taxon>
        <taxon>Fabaceae</taxon>
        <taxon>Papilionoideae</taxon>
        <taxon>50 kb inversion clade</taxon>
        <taxon>NPAAA clade</taxon>
        <taxon>Hologalegina</taxon>
        <taxon>IRL clade</taxon>
        <taxon>Trifolieae</taxon>
        <taxon>Medicago</taxon>
    </lineage>
</organism>
<name>G7IYQ1_MEDTR</name>
<dbReference type="Gene3D" id="3.30.70.330">
    <property type="match status" value="1"/>
</dbReference>
<dbReference type="SUPFAM" id="SSF54928">
    <property type="entry name" value="RNA-binding domain, RBD"/>
    <property type="match status" value="1"/>
</dbReference>
<proteinExistence type="predicted"/>
<dbReference type="Pfam" id="PF00076">
    <property type="entry name" value="RRM_1"/>
    <property type="match status" value="1"/>
</dbReference>
<accession>G7IYQ1</accession>
<evidence type="ECO:0000256" key="2">
    <source>
        <dbReference type="PROSITE-ProRule" id="PRU00176"/>
    </source>
</evidence>
<dbReference type="SMART" id="SM00360">
    <property type="entry name" value="RRM"/>
    <property type="match status" value="1"/>
</dbReference>
<evidence type="ECO:0000313" key="4">
    <source>
        <dbReference type="EMBL" id="AES68713.2"/>
    </source>
</evidence>
<dbReference type="InterPro" id="IPR052462">
    <property type="entry name" value="SLIRP/GR-RBP-like"/>
</dbReference>
<accession>A0A0C3VBG9</accession>